<name>A0A7J7MBN4_9MAGN</name>
<reference evidence="2 3" key="1">
    <citation type="journal article" date="2020" name="IScience">
        <title>Genome Sequencing of the Endangered Kingdonia uniflora (Circaeasteraceae, Ranunculales) Reveals Potential Mechanisms of Evolutionary Specialization.</title>
        <authorList>
            <person name="Sun Y."/>
            <person name="Deng T."/>
            <person name="Zhang A."/>
            <person name="Moore M.J."/>
            <person name="Landis J.B."/>
            <person name="Lin N."/>
            <person name="Zhang H."/>
            <person name="Zhang X."/>
            <person name="Huang J."/>
            <person name="Zhang X."/>
            <person name="Sun H."/>
            <person name="Wang H."/>
        </authorList>
    </citation>
    <scope>NUCLEOTIDE SEQUENCE [LARGE SCALE GENOMIC DNA]</scope>
    <source>
        <strain evidence="2">TB1705</strain>
        <tissue evidence="2">Leaf</tissue>
    </source>
</reference>
<dbReference type="PANTHER" id="PTHR36810">
    <property type="entry name" value="BNACNNG47150D PROTEIN"/>
    <property type="match status" value="1"/>
</dbReference>
<feature type="compositionally biased region" description="Basic and acidic residues" evidence="1">
    <location>
        <begin position="457"/>
        <end position="478"/>
    </location>
</feature>
<accession>A0A7J7MBN4</accession>
<organism evidence="2 3">
    <name type="scientific">Kingdonia uniflora</name>
    <dbReference type="NCBI Taxonomy" id="39325"/>
    <lineage>
        <taxon>Eukaryota</taxon>
        <taxon>Viridiplantae</taxon>
        <taxon>Streptophyta</taxon>
        <taxon>Embryophyta</taxon>
        <taxon>Tracheophyta</taxon>
        <taxon>Spermatophyta</taxon>
        <taxon>Magnoliopsida</taxon>
        <taxon>Ranunculales</taxon>
        <taxon>Circaeasteraceae</taxon>
        <taxon>Kingdonia</taxon>
    </lineage>
</organism>
<dbReference type="OrthoDB" id="1939272at2759"/>
<dbReference type="AlphaFoldDB" id="A0A7J7MBN4"/>
<evidence type="ECO:0000256" key="1">
    <source>
        <dbReference type="SAM" id="MobiDB-lite"/>
    </source>
</evidence>
<comment type="caution">
    <text evidence="2">The sequence shown here is derived from an EMBL/GenBank/DDBJ whole genome shotgun (WGS) entry which is preliminary data.</text>
</comment>
<dbReference type="PANTHER" id="PTHR36810:SF1">
    <property type="entry name" value="OS05G0232200 PROTEIN"/>
    <property type="match status" value="1"/>
</dbReference>
<feature type="region of interest" description="Disordered" evidence="1">
    <location>
        <begin position="883"/>
        <end position="905"/>
    </location>
</feature>
<proteinExistence type="predicted"/>
<dbReference type="Proteomes" id="UP000541444">
    <property type="component" value="Unassembled WGS sequence"/>
</dbReference>
<sequence>MPGTIQVSILELMDLPFSSVSLKVSMGKREYQTSDKGDFSFPLTTLRDKLVVTIYDPEGNEISQTGVETMLVVEKGIWDDLFLLEGGGHLHMKLQFILSEKERNQIREMRESALKKKRVELLANSLRHSEHSAMALVPGSLSFNYEVTDSRKNRVQAEAMSVAGESLKGSSTSDPVSHGNEPLFDPGNIEESPPHGLEQKTSKGKGNSSAVQLSQEPKVFNLTKEKMKTLENVETQSSLNVPIRPKSAPEADPQLQQHSETSDAETVSPGYTNGIEGNSSKIQLSLEPEIFNPAKENERVLEKVQTHLSPIGIPIRPEHTAEALRCELQCSESLVAENIFPTYIDVNEGNSSAIHLPQEPEGFNLTKENEGSSEKIENQLSPSDIFTRPKISPAAEITSPVPAALKEDNARSSMEWSTLGRTPSNVRKMISAFETSLPQGQKPGISPPVDRFQSSRTRTEVHLKGPEDKEGKTEATKKSKLISHIELKSTPIMKPWEANLLKNNKSIRSDQTGSDAQNVFGTSDRKPILQSEVLAKYSGGELGNLSEKIMLNENWKEGKLDEKDNTTLEGLKVQSIQATKTVKNKLALQISNKELNSSPMPNPLEVNLQQSEKAGTREQFDLNAQTVIGTSGSTSNNTSQFDILERYNGAGVAKPGEKGNFKEQHKEYSLIEHVVFLGKLTGSSAAEATTVTREMPDGSVSMDQPLSTRKHILDTALSDLEEADAKEVKMVQPKKYLNLVAEGMNSNENVKLKLHHNIEYFNEPVSLLEELVGPFATEDMALSRGTSGGTNPSCSMQEDQHKYPLNVTEDLGRVYLCDPSNERRRSTDDGYLYESITSLISPDESRTLCVTTGSKQLMDLVGDIDTYAESAQKELSSPVKGVGEVNVHDRSGLNENENTSDKSVKANNESSTIIRISEAFTGQAVKVAVLVALGTLAIATRQRNIRSCKLSHELQENNFVHSSHKMTC</sequence>
<evidence type="ECO:0000313" key="2">
    <source>
        <dbReference type="EMBL" id="KAF6152242.1"/>
    </source>
</evidence>
<feature type="region of interest" description="Disordered" evidence="1">
    <location>
        <begin position="160"/>
        <end position="278"/>
    </location>
</feature>
<feature type="region of interest" description="Disordered" evidence="1">
    <location>
        <begin position="437"/>
        <end position="478"/>
    </location>
</feature>
<keyword evidence="3" id="KW-1185">Reference proteome</keyword>
<evidence type="ECO:0000313" key="3">
    <source>
        <dbReference type="Proteomes" id="UP000541444"/>
    </source>
</evidence>
<dbReference type="EMBL" id="JACGCM010001644">
    <property type="protein sequence ID" value="KAF6152242.1"/>
    <property type="molecule type" value="Genomic_DNA"/>
</dbReference>
<protein>
    <submittedName>
        <fullName evidence="2">Uncharacterized protein</fullName>
    </submittedName>
</protein>
<gene>
    <name evidence="2" type="ORF">GIB67_005896</name>
</gene>
<feature type="compositionally biased region" description="Polar residues" evidence="1">
    <location>
        <begin position="204"/>
        <end position="215"/>
    </location>
</feature>
<feature type="compositionally biased region" description="Polar residues" evidence="1">
    <location>
        <begin position="269"/>
        <end position="278"/>
    </location>
</feature>